<gene>
    <name evidence="1" type="ORF">ACFO3A_14020</name>
</gene>
<evidence type="ECO:0000313" key="1">
    <source>
        <dbReference type="EMBL" id="MFC4623315.1"/>
    </source>
</evidence>
<dbReference type="EMBL" id="JBHSEW010000015">
    <property type="protein sequence ID" value="MFC4623315.1"/>
    <property type="molecule type" value="Genomic_DNA"/>
</dbReference>
<name>A0ABV9H2V4_9BURK</name>
<dbReference type="Proteomes" id="UP001595967">
    <property type="component" value="Unassembled WGS sequence"/>
</dbReference>
<evidence type="ECO:0000313" key="2">
    <source>
        <dbReference type="Proteomes" id="UP001595967"/>
    </source>
</evidence>
<accession>A0ABV9H2V4</accession>
<sequence>MPIYPRPGWIKLWKTAGASSQGRISIGFVGDSPGTLKKWARRSSGKTGTMRGCFAFSSLAWMQL</sequence>
<organism evidence="1 2">
    <name type="scientific">Comamonas nitrativorans</name>
    <dbReference type="NCBI Taxonomy" id="108437"/>
    <lineage>
        <taxon>Bacteria</taxon>
        <taxon>Pseudomonadati</taxon>
        <taxon>Pseudomonadota</taxon>
        <taxon>Betaproteobacteria</taxon>
        <taxon>Burkholderiales</taxon>
        <taxon>Comamonadaceae</taxon>
        <taxon>Comamonas</taxon>
    </lineage>
</organism>
<proteinExistence type="predicted"/>
<comment type="caution">
    <text evidence="1">The sequence shown here is derived from an EMBL/GenBank/DDBJ whole genome shotgun (WGS) entry which is preliminary data.</text>
</comment>
<dbReference type="RefSeq" id="WP_377727569.1">
    <property type="nucleotide sequence ID" value="NZ_JBHSEW010000015.1"/>
</dbReference>
<reference evidence="2" key="1">
    <citation type="journal article" date="2019" name="Int. J. Syst. Evol. Microbiol.">
        <title>The Global Catalogue of Microorganisms (GCM) 10K type strain sequencing project: providing services to taxonomists for standard genome sequencing and annotation.</title>
        <authorList>
            <consortium name="The Broad Institute Genomics Platform"/>
            <consortium name="The Broad Institute Genome Sequencing Center for Infectious Disease"/>
            <person name="Wu L."/>
            <person name="Ma J."/>
        </authorList>
    </citation>
    <scope>NUCLEOTIDE SEQUENCE [LARGE SCALE GENOMIC DNA]</scope>
    <source>
        <strain evidence="2">JCM 11650</strain>
    </source>
</reference>
<protein>
    <submittedName>
        <fullName evidence="1">Uncharacterized protein</fullName>
    </submittedName>
</protein>
<keyword evidence="2" id="KW-1185">Reference proteome</keyword>